<evidence type="ECO:0000313" key="6">
    <source>
        <dbReference type="EMBL" id="CAI4030596.1"/>
    </source>
</evidence>
<accession>A0AA86MX02</accession>
<dbReference type="Pfam" id="PF00905">
    <property type="entry name" value="Transpeptidase"/>
    <property type="match status" value="1"/>
</dbReference>
<keyword evidence="2" id="KW-0378">Hydrolase</keyword>
<protein>
    <submittedName>
        <fullName evidence="6">Cell division protein FtsI (Peptidoglycan synthetase)</fullName>
    </submittedName>
</protein>
<evidence type="ECO:0000313" key="7">
    <source>
        <dbReference type="Proteomes" id="UP001179121"/>
    </source>
</evidence>
<keyword evidence="3" id="KW-0472">Membrane</keyword>
<dbReference type="PANTHER" id="PTHR30627">
    <property type="entry name" value="PEPTIDOGLYCAN D,D-TRANSPEPTIDASE"/>
    <property type="match status" value="1"/>
</dbReference>
<keyword evidence="6" id="KW-0132">Cell division</keyword>
<dbReference type="EMBL" id="OX365700">
    <property type="protein sequence ID" value="CAI4030596.1"/>
    <property type="molecule type" value="Genomic_DNA"/>
</dbReference>
<dbReference type="GO" id="GO:0005886">
    <property type="term" value="C:plasma membrane"/>
    <property type="evidence" value="ECO:0007669"/>
    <property type="project" value="TreeGrafter"/>
</dbReference>
<keyword evidence="6" id="KW-0131">Cell cycle</keyword>
<dbReference type="InterPro" id="IPR001460">
    <property type="entry name" value="PCN-bd_Tpept"/>
</dbReference>
<dbReference type="Proteomes" id="UP001179121">
    <property type="component" value="Chromosome"/>
</dbReference>
<feature type="domain" description="Penicillin-binding protein transpeptidase" evidence="4">
    <location>
        <begin position="243"/>
        <end position="550"/>
    </location>
</feature>
<organism evidence="6 7">
    <name type="scientific">Nitrospira tepida</name>
    <dbReference type="NCBI Taxonomy" id="2973512"/>
    <lineage>
        <taxon>Bacteria</taxon>
        <taxon>Pseudomonadati</taxon>
        <taxon>Nitrospirota</taxon>
        <taxon>Nitrospiria</taxon>
        <taxon>Nitrospirales</taxon>
        <taxon>Nitrospiraceae</taxon>
        <taxon>Nitrospira</taxon>
    </lineage>
</organism>
<evidence type="ECO:0000256" key="2">
    <source>
        <dbReference type="ARBA" id="ARBA00022645"/>
    </source>
</evidence>
<gene>
    <name evidence="6" type="ORF">DNFV4_01024</name>
</gene>
<keyword evidence="7" id="KW-1185">Reference proteome</keyword>
<dbReference type="GO" id="GO:0008658">
    <property type="term" value="F:penicillin binding"/>
    <property type="evidence" value="ECO:0007669"/>
    <property type="project" value="InterPro"/>
</dbReference>
<sequence length="572" mass="62296">MKPVRPPYAARRTATLVGLLAGFAVVLIRLLNLQVLQAAELTQRADRQHWKSVSLEGPRGTIYDRNGKVLAINVEVPSAFGVPAALEDLRGAARRLAPVLNVRQTELERKLRQDRSFVWLARKLDPEQGRRLKALSLEGIGVVMEGRRFYPKGPLLSHVLGFAGMDGEGLEGIERRYDRYLHGDKQVMMLERDALGRTVFPRGLREQGPDGGRHVVLTIDEVVQYIAEKELEEAVTSTRAKGGMAIVMDPHTGAVLGMAVNPRFDPNIVKSLTPDRWRNRAIADVFEPGSTMKMFIAAAALEEQLITPTTMLYGENGHMTVANTVIHDHEKMGWMSFSEVIQKSSNIGAAKVAMRLGERRTYDYLRRFGFGERTDVDLPGEVAGLLKSPREWGRRTLASMAMGQEIGVTGLQMASAVSAIANGGVLMKPYVVAEVRDAKGRVLAEMGPQQRRQVVSQETARTLSEMLEKVVSSGTGTKAALSGIRVAGKTGTAQKIDPRTGAYSSTLVVGSFVGYLPADDPKIVIAVMVDEPQVDAWGGAVAAPAFRRIAEQVLPYLGVTPNSAVNLAMAVG</sequence>
<feature type="domain" description="Penicillin-binding protein dimerisation" evidence="5">
    <location>
        <begin position="56"/>
        <end position="198"/>
    </location>
</feature>
<dbReference type="Gene3D" id="1.10.150.770">
    <property type="match status" value="1"/>
</dbReference>
<dbReference type="KEGG" id="nti:DNFV4_01024"/>
<dbReference type="Gene3D" id="3.40.710.10">
    <property type="entry name" value="DD-peptidase/beta-lactamase superfamily"/>
    <property type="match status" value="1"/>
</dbReference>
<dbReference type="InterPro" id="IPR050515">
    <property type="entry name" value="Beta-lactam/transpept"/>
</dbReference>
<dbReference type="GO" id="GO:0004180">
    <property type="term" value="F:carboxypeptidase activity"/>
    <property type="evidence" value="ECO:0007669"/>
    <property type="project" value="UniProtKB-KW"/>
</dbReference>
<dbReference type="InterPro" id="IPR012338">
    <property type="entry name" value="Beta-lactam/transpept-like"/>
</dbReference>
<dbReference type="AlphaFoldDB" id="A0AA86MX02"/>
<dbReference type="GO" id="GO:0071555">
    <property type="term" value="P:cell wall organization"/>
    <property type="evidence" value="ECO:0007669"/>
    <property type="project" value="TreeGrafter"/>
</dbReference>
<comment type="subcellular location">
    <subcellularLocation>
        <location evidence="1">Membrane</location>
    </subcellularLocation>
</comment>
<dbReference type="SUPFAM" id="SSF56601">
    <property type="entry name" value="beta-lactamase/transpeptidase-like"/>
    <property type="match status" value="1"/>
</dbReference>
<name>A0AA86MX02_9BACT</name>
<evidence type="ECO:0000259" key="5">
    <source>
        <dbReference type="Pfam" id="PF03717"/>
    </source>
</evidence>
<evidence type="ECO:0000256" key="1">
    <source>
        <dbReference type="ARBA" id="ARBA00004370"/>
    </source>
</evidence>
<dbReference type="Gene3D" id="3.30.450.330">
    <property type="match status" value="1"/>
</dbReference>
<evidence type="ECO:0000256" key="3">
    <source>
        <dbReference type="ARBA" id="ARBA00023136"/>
    </source>
</evidence>
<dbReference type="Gene3D" id="3.90.1310.10">
    <property type="entry name" value="Penicillin-binding protein 2a (Domain 2)"/>
    <property type="match status" value="1"/>
</dbReference>
<proteinExistence type="predicted"/>
<dbReference type="Pfam" id="PF03717">
    <property type="entry name" value="PBP_dimer"/>
    <property type="match status" value="1"/>
</dbReference>
<evidence type="ECO:0000259" key="4">
    <source>
        <dbReference type="Pfam" id="PF00905"/>
    </source>
</evidence>
<dbReference type="SUPFAM" id="SSF56519">
    <property type="entry name" value="Penicillin binding protein dimerisation domain"/>
    <property type="match status" value="1"/>
</dbReference>
<dbReference type="GO" id="GO:0051301">
    <property type="term" value="P:cell division"/>
    <property type="evidence" value="ECO:0007669"/>
    <property type="project" value="UniProtKB-KW"/>
</dbReference>
<keyword evidence="2" id="KW-0121">Carboxypeptidase</keyword>
<reference evidence="6" key="1">
    <citation type="submission" date="2022-10" db="EMBL/GenBank/DDBJ databases">
        <authorList>
            <person name="Koch H."/>
        </authorList>
    </citation>
    <scope>NUCLEOTIDE SEQUENCE</scope>
    <source>
        <strain evidence="6">DNF</strain>
    </source>
</reference>
<dbReference type="RefSeq" id="WP_289267579.1">
    <property type="nucleotide sequence ID" value="NZ_OX365700.1"/>
</dbReference>
<dbReference type="PANTHER" id="PTHR30627:SF1">
    <property type="entry name" value="PEPTIDOGLYCAN D,D-TRANSPEPTIDASE FTSI"/>
    <property type="match status" value="1"/>
</dbReference>
<dbReference type="InterPro" id="IPR036138">
    <property type="entry name" value="PBP_dimer_sf"/>
</dbReference>
<keyword evidence="2" id="KW-0645">Protease</keyword>
<dbReference type="InterPro" id="IPR005311">
    <property type="entry name" value="PBP_dimer"/>
</dbReference>